<evidence type="ECO:0000313" key="2">
    <source>
        <dbReference type="Proteomes" id="UP001231189"/>
    </source>
</evidence>
<organism evidence="1 2">
    <name type="scientific">Lolium multiflorum</name>
    <name type="common">Italian ryegrass</name>
    <name type="synonym">Lolium perenne subsp. multiflorum</name>
    <dbReference type="NCBI Taxonomy" id="4521"/>
    <lineage>
        <taxon>Eukaryota</taxon>
        <taxon>Viridiplantae</taxon>
        <taxon>Streptophyta</taxon>
        <taxon>Embryophyta</taxon>
        <taxon>Tracheophyta</taxon>
        <taxon>Spermatophyta</taxon>
        <taxon>Magnoliopsida</taxon>
        <taxon>Liliopsida</taxon>
        <taxon>Poales</taxon>
        <taxon>Poaceae</taxon>
        <taxon>BOP clade</taxon>
        <taxon>Pooideae</taxon>
        <taxon>Poodae</taxon>
        <taxon>Poeae</taxon>
        <taxon>Poeae Chloroplast Group 2 (Poeae type)</taxon>
        <taxon>Loliodinae</taxon>
        <taxon>Loliinae</taxon>
        <taxon>Lolium</taxon>
    </lineage>
</organism>
<evidence type="ECO:0000313" key="1">
    <source>
        <dbReference type="EMBL" id="KAK1665012.1"/>
    </source>
</evidence>
<dbReference type="Proteomes" id="UP001231189">
    <property type="component" value="Unassembled WGS sequence"/>
</dbReference>
<gene>
    <name evidence="1" type="ORF">QYE76_053171</name>
</gene>
<name>A0AAD8SWD8_LOLMU</name>
<accession>A0AAD8SWD8</accession>
<protein>
    <submittedName>
        <fullName evidence="1">Uncharacterized protein</fullName>
    </submittedName>
</protein>
<comment type="caution">
    <text evidence="1">The sequence shown here is derived from an EMBL/GenBank/DDBJ whole genome shotgun (WGS) entry which is preliminary data.</text>
</comment>
<sequence>MRAATSGTAPGAIAALRPGAAPEDLIGRVAAPAEALIQEADHLFEEMSRASKNLCRGRGQVVGVVVQSASDAQATVQGILSDAHREAATIVERACRQAEDILSAAHHEADDFLRGALLPEVISLLVHESAVDLPERVVEEDRLSVQEREHILAKKEAEFASRETVVQIGNTQKLLDDRKAKLEQFEAWVSKRLEEEHRSNA</sequence>
<keyword evidence="2" id="KW-1185">Reference proteome</keyword>
<reference evidence="1" key="1">
    <citation type="submission" date="2023-07" db="EMBL/GenBank/DDBJ databases">
        <title>A chromosome-level genome assembly of Lolium multiflorum.</title>
        <authorList>
            <person name="Chen Y."/>
            <person name="Copetti D."/>
            <person name="Kolliker R."/>
            <person name="Studer B."/>
        </authorList>
    </citation>
    <scope>NUCLEOTIDE SEQUENCE</scope>
    <source>
        <strain evidence="1">02402/16</strain>
        <tissue evidence="1">Leaf</tissue>
    </source>
</reference>
<dbReference type="Gene3D" id="1.20.5.620">
    <property type="entry name" value="F1F0 ATP synthase subunit B, membrane domain"/>
    <property type="match status" value="1"/>
</dbReference>
<proteinExistence type="predicted"/>
<dbReference type="AlphaFoldDB" id="A0AAD8SWD8"/>
<dbReference type="EMBL" id="JAUUTY010000003">
    <property type="protein sequence ID" value="KAK1665012.1"/>
    <property type="molecule type" value="Genomic_DNA"/>
</dbReference>